<dbReference type="CDD" id="cd00067">
    <property type="entry name" value="GAL4"/>
    <property type="match status" value="1"/>
</dbReference>
<evidence type="ECO:0000256" key="5">
    <source>
        <dbReference type="ARBA" id="ARBA00022833"/>
    </source>
</evidence>
<evidence type="ECO:0000313" key="15">
    <source>
        <dbReference type="EMBL" id="ODV97021.1"/>
    </source>
</evidence>
<name>A0A1E4TZ51_PACTA</name>
<evidence type="ECO:0000256" key="9">
    <source>
        <dbReference type="ARBA" id="ARBA00023163"/>
    </source>
</evidence>
<keyword evidence="5" id="KW-0862">Zinc</keyword>
<dbReference type="SUPFAM" id="SSF55785">
    <property type="entry name" value="PYP-like sensor domain (PAS domain)"/>
    <property type="match status" value="1"/>
</dbReference>
<sequence>MESSRESMSLSNHSSTTASQDEVISCSTNNIENDVDNMEGKDGKEERIGTGGIPESNVVSENTISGKIKQIRRRRVGRKTSRACNHCHKAHMTCDDSRPCKRCIARHLESSYAPPPPAPPPSQNSGGSIIANTQNKVDTTSSEFLGMNSIGENNDMMIFSRNQESVSPLFHNNNNNNNNSVSSTGSNNYRHHPPSSTSQNTYRSTPFLSNTANLEYSILGNIVNEYPLSNSSNSPAISPNNNYAVSDDQLTPLGLDSNSTISATSGNKRSFSNLALFPNNDNDPTHKQQYQNHKNHHESSSSFINHRQNKKNSSQRIQTSQGHSSTSSSLYSDSPKWDEPINQYYIGPVHGANEEILKTITFPEVLRVIKFKNKNFKKIKKTSTVSFSIGLTSENEYNRKIIDPQNVDIGKGGLKYKEPQEIYSKIKEPFSYYPGYHQLIRYLTARFNKAKLVSMARTMAEYRPSFIAATCNLQEDDLIFMEQCFQRTLLEYDNYIQISGTPTIAWRRTGQIAYVGNEFCILTGWTKEQLLNKVTFIVELLDDESVLEYFKLYNNISFGDLRGASMAECTLLTPDNGKIKTRCLWTLKRDVFGIPMMIIANFLPVLSNEE</sequence>
<evidence type="ECO:0000256" key="13">
    <source>
        <dbReference type="SAM" id="MobiDB-lite"/>
    </source>
</evidence>
<dbReference type="InterPro" id="IPR050335">
    <property type="entry name" value="ERT1_acuK_gluconeogen_tf"/>
</dbReference>
<evidence type="ECO:0000256" key="2">
    <source>
        <dbReference type="ARBA" id="ARBA00010855"/>
    </source>
</evidence>
<keyword evidence="6" id="KW-0805">Transcription regulation</keyword>
<evidence type="ECO:0000256" key="7">
    <source>
        <dbReference type="ARBA" id="ARBA00023125"/>
    </source>
</evidence>
<dbReference type="InterPro" id="IPR001138">
    <property type="entry name" value="Zn2Cys6_DnaBD"/>
</dbReference>
<evidence type="ECO:0000256" key="8">
    <source>
        <dbReference type="ARBA" id="ARBA00023159"/>
    </source>
</evidence>
<feature type="compositionally biased region" description="Polar residues" evidence="13">
    <location>
        <begin position="300"/>
        <end position="319"/>
    </location>
</feature>
<feature type="compositionally biased region" description="Pro residues" evidence="13">
    <location>
        <begin position="113"/>
        <end position="122"/>
    </location>
</feature>
<keyword evidence="9" id="KW-0804">Transcription</keyword>
<evidence type="ECO:0000256" key="3">
    <source>
        <dbReference type="ARBA" id="ARBA00022432"/>
    </source>
</evidence>
<comment type="similarity">
    <text evidence="2">Belongs to the ERT1/acuK family.</text>
</comment>
<dbReference type="PANTHER" id="PTHR47659:SF1">
    <property type="entry name" value="TRANSCRIPTION ACTIVATOR OF GLUCONEOGENESIS ERT1"/>
    <property type="match status" value="1"/>
</dbReference>
<evidence type="ECO:0000256" key="6">
    <source>
        <dbReference type="ARBA" id="ARBA00023015"/>
    </source>
</evidence>
<evidence type="ECO:0000259" key="14">
    <source>
        <dbReference type="PROSITE" id="PS50112"/>
    </source>
</evidence>
<dbReference type="InterPro" id="IPR036864">
    <property type="entry name" value="Zn2-C6_fun-type_DNA-bd_sf"/>
</dbReference>
<feature type="region of interest" description="Disordered" evidence="13">
    <location>
        <begin position="1"/>
        <end position="58"/>
    </location>
</feature>
<dbReference type="GO" id="GO:0008270">
    <property type="term" value="F:zinc ion binding"/>
    <property type="evidence" value="ECO:0007669"/>
    <property type="project" value="InterPro"/>
</dbReference>
<dbReference type="STRING" id="669874.A0A1E4TZ51"/>
<evidence type="ECO:0000256" key="10">
    <source>
        <dbReference type="ARBA" id="ARBA00023242"/>
    </source>
</evidence>
<keyword evidence="10" id="KW-0539">Nucleus</keyword>
<evidence type="ECO:0000256" key="4">
    <source>
        <dbReference type="ARBA" id="ARBA00022723"/>
    </source>
</evidence>
<keyword evidence="16" id="KW-1185">Reference proteome</keyword>
<dbReference type="GO" id="GO:0000981">
    <property type="term" value="F:DNA-binding transcription factor activity, RNA polymerase II-specific"/>
    <property type="evidence" value="ECO:0007669"/>
    <property type="project" value="InterPro"/>
</dbReference>
<dbReference type="GO" id="GO:0009267">
    <property type="term" value="P:cellular response to starvation"/>
    <property type="evidence" value="ECO:0007669"/>
    <property type="project" value="TreeGrafter"/>
</dbReference>
<evidence type="ECO:0000256" key="12">
    <source>
        <dbReference type="ARBA" id="ARBA00040903"/>
    </source>
</evidence>
<evidence type="ECO:0000256" key="11">
    <source>
        <dbReference type="ARBA" id="ARBA00037475"/>
    </source>
</evidence>
<feature type="region of interest" description="Disordered" evidence="13">
    <location>
        <begin position="167"/>
        <end position="204"/>
    </location>
</feature>
<dbReference type="EMBL" id="KV454012">
    <property type="protein sequence ID" value="ODV97021.1"/>
    <property type="molecule type" value="Genomic_DNA"/>
</dbReference>
<dbReference type="GO" id="GO:0005634">
    <property type="term" value="C:nucleus"/>
    <property type="evidence" value="ECO:0007669"/>
    <property type="project" value="UniProtKB-SubCell"/>
</dbReference>
<feature type="compositionally biased region" description="Low complexity" evidence="13">
    <location>
        <begin position="172"/>
        <end position="188"/>
    </location>
</feature>
<reference evidence="16" key="1">
    <citation type="submission" date="2016-05" db="EMBL/GenBank/DDBJ databases">
        <title>Comparative genomics of biotechnologically important yeasts.</title>
        <authorList>
            <consortium name="DOE Joint Genome Institute"/>
            <person name="Riley R."/>
            <person name="Haridas S."/>
            <person name="Wolfe K.H."/>
            <person name="Lopes M.R."/>
            <person name="Hittinger C.T."/>
            <person name="Goker M."/>
            <person name="Salamov A."/>
            <person name="Wisecaver J."/>
            <person name="Long T.M."/>
            <person name="Aerts A.L."/>
            <person name="Barry K."/>
            <person name="Choi C."/>
            <person name="Clum A."/>
            <person name="Coughlan A.Y."/>
            <person name="Deshpande S."/>
            <person name="Douglass A.P."/>
            <person name="Hanson S.J."/>
            <person name="Klenk H.-P."/>
            <person name="Labutti K."/>
            <person name="Lapidus A."/>
            <person name="Lindquist E."/>
            <person name="Lipzen A."/>
            <person name="Meier-Kolthoff J.P."/>
            <person name="Ohm R.A."/>
            <person name="Otillar R.P."/>
            <person name="Pangilinan J."/>
            <person name="Peng Y."/>
            <person name="Rokas A."/>
            <person name="Rosa C.A."/>
            <person name="Scheuner C."/>
            <person name="Sibirny A.A."/>
            <person name="Slot J.C."/>
            <person name="Stielow J.B."/>
            <person name="Sun H."/>
            <person name="Kurtzman C.P."/>
            <person name="Blackwell M."/>
            <person name="Grigoriev I.V."/>
            <person name="Jeffries T.W."/>
        </authorList>
    </citation>
    <scope>NUCLEOTIDE SEQUENCE [LARGE SCALE GENOMIC DNA]</scope>
    <source>
        <strain evidence="16">NRRL Y-2460</strain>
    </source>
</reference>
<dbReference type="SMART" id="SM00066">
    <property type="entry name" value="GAL4"/>
    <property type="match status" value="1"/>
</dbReference>
<dbReference type="Gene3D" id="4.10.240.10">
    <property type="entry name" value="Zn(2)-C6 fungal-type DNA-binding domain"/>
    <property type="match status" value="1"/>
</dbReference>
<feature type="compositionally biased region" description="Polar residues" evidence="13">
    <location>
        <begin position="194"/>
        <end position="204"/>
    </location>
</feature>
<dbReference type="InterPro" id="IPR056751">
    <property type="entry name" value="PAS_13"/>
</dbReference>
<dbReference type="Pfam" id="PF00172">
    <property type="entry name" value="Zn_clus"/>
    <property type="match status" value="1"/>
</dbReference>
<evidence type="ECO:0000256" key="1">
    <source>
        <dbReference type="ARBA" id="ARBA00004123"/>
    </source>
</evidence>
<keyword evidence="4" id="KW-0479">Metal-binding</keyword>
<organism evidence="15 16">
    <name type="scientific">Pachysolen tannophilus NRRL Y-2460</name>
    <dbReference type="NCBI Taxonomy" id="669874"/>
    <lineage>
        <taxon>Eukaryota</taxon>
        <taxon>Fungi</taxon>
        <taxon>Dikarya</taxon>
        <taxon>Ascomycota</taxon>
        <taxon>Saccharomycotina</taxon>
        <taxon>Pichiomycetes</taxon>
        <taxon>Pachysolenaceae</taxon>
        <taxon>Pachysolen</taxon>
    </lineage>
</organism>
<feature type="region of interest" description="Disordered" evidence="13">
    <location>
        <begin position="272"/>
        <end position="334"/>
    </location>
</feature>
<keyword evidence="3" id="KW-0312">Gluconeogenesis</keyword>
<dbReference type="OrthoDB" id="2538135at2759"/>
<dbReference type="CDD" id="cd00130">
    <property type="entry name" value="PAS"/>
    <property type="match status" value="1"/>
</dbReference>
<dbReference type="GO" id="GO:0006094">
    <property type="term" value="P:gluconeogenesis"/>
    <property type="evidence" value="ECO:0007669"/>
    <property type="project" value="UniProtKB-KW"/>
</dbReference>
<feature type="region of interest" description="Disordered" evidence="13">
    <location>
        <begin position="111"/>
        <end position="130"/>
    </location>
</feature>
<comment type="subcellular location">
    <subcellularLocation>
        <location evidence="1">Nucleus</location>
    </subcellularLocation>
</comment>
<proteinExistence type="inferred from homology"/>
<feature type="compositionally biased region" description="Polar residues" evidence="13">
    <location>
        <begin position="1"/>
        <end position="32"/>
    </location>
</feature>
<dbReference type="AlphaFoldDB" id="A0A1E4TZ51"/>
<feature type="domain" description="PAS" evidence="14">
    <location>
        <begin position="488"/>
        <end position="545"/>
    </location>
</feature>
<dbReference type="Pfam" id="PF24990">
    <property type="entry name" value="PAS_13"/>
    <property type="match status" value="1"/>
</dbReference>
<accession>A0A1E4TZ51</accession>
<keyword evidence="7" id="KW-0238">DNA-binding</keyword>
<dbReference type="InterPro" id="IPR035965">
    <property type="entry name" value="PAS-like_dom_sf"/>
</dbReference>
<dbReference type="GO" id="GO:0000977">
    <property type="term" value="F:RNA polymerase II transcription regulatory region sequence-specific DNA binding"/>
    <property type="evidence" value="ECO:0007669"/>
    <property type="project" value="TreeGrafter"/>
</dbReference>
<dbReference type="InterPro" id="IPR000014">
    <property type="entry name" value="PAS"/>
</dbReference>
<comment type="function">
    <text evidence="11">Transcription factor which regulates nonfermentable carbon utilization. Activator of gluconeogenetic genes.</text>
</comment>
<dbReference type="Proteomes" id="UP000094236">
    <property type="component" value="Unassembled WGS sequence"/>
</dbReference>
<keyword evidence="8" id="KW-0010">Activator</keyword>
<gene>
    <name evidence="15" type="ORF">PACTADRAFT_48797</name>
</gene>
<evidence type="ECO:0000313" key="16">
    <source>
        <dbReference type="Proteomes" id="UP000094236"/>
    </source>
</evidence>
<dbReference type="PANTHER" id="PTHR47659">
    <property type="entry name" value="ZN(II)2CYS6 TRANSCRIPTION FACTOR (EUROFUNG)-RELATED"/>
    <property type="match status" value="1"/>
</dbReference>
<feature type="compositionally biased region" description="Low complexity" evidence="13">
    <location>
        <begin position="320"/>
        <end position="334"/>
    </location>
</feature>
<protein>
    <recommendedName>
        <fullName evidence="12">Transcription activator of gluconeogenesis ERT1</fullName>
    </recommendedName>
</protein>
<dbReference type="PROSITE" id="PS50112">
    <property type="entry name" value="PAS"/>
    <property type="match status" value="1"/>
</dbReference>
<feature type="compositionally biased region" description="Basic and acidic residues" evidence="13">
    <location>
        <begin position="38"/>
        <end position="48"/>
    </location>
</feature>
<dbReference type="SUPFAM" id="SSF57701">
    <property type="entry name" value="Zn2/Cys6 DNA-binding domain"/>
    <property type="match status" value="1"/>
</dbReference>